<gene>
    <name evidence="2" type="ORF">C7443_10451</name>
</gene>
<sequence>MNAPRLAQRGRLVVAMAMALAGAAGAHAEGVGGFTTHGERYLHTLADSGWIPLSLQTPVRLDELGPGERYLMNLNAALWRPQGTEDAEQALYGSGYVTPGERYLADLALVGWQPAGVTFDALTLALGAATAGDRYVMQLDDANWRPLMLGPGELIMPPARFCPPDGGAGARC</sequence>
<dbReference type="Proteomes" id="UP000246569">
    <property type="component" value="Unassembled WGS sequence"/>
</dbReference>
<keyword evidence="3" id="KW-1185">Reference proteome</keyword>
<proteinExistence type="predicted"/>
<evidence type="ECO:0000313" key="3">
    <source>
        <dbReference type="Proteomes" id="UP000246569"/>
    </source>
</evidence>
<feature type="chain" id="PRO_5016234571" evidence="1">
    <location>
        <begin position="29"/>
        <end position="172"/>
    </location>
</feature>
<accession>A0A317MVI1</accession>
<dbReference type="EMBL" id="QGTJ01000004">
    <property type="protein sequence ID" value="PWV62257.1"/>
    <property type="molecule type" value="Genomic_DNA"/>
</dbReference>
<evidence type="ECO:0000256" key="1">
    <source>
        <dbReference type="SAM" id="SignalP"/>
    </source>
</evidence>
<feature type="signal peptide" evidence="1">
    <location>
        <begin position="1"/>
        <end position="28"/>
    </location>
</feature>
<reference evidence="2 3" key="1">
    <citation type="submission" date="2018-05" db="EMBL/GenBank/DDBJ databases">
        <title>Genomic Encyclopedia of Type Strains, Phase IV (KMG-IV): sequencing the most valuable type-strain genomes for metagenomic binning, comparative biology and taxonomic classification.</title>
        <authorList>
            <person name="Goeker M."/>
        </authorList>
    </citation>
    <scope>NUCLEOTIDE SEQUENCE [LARGE SCALE GENOMIC DNA]</scope>
    <source>
        <strain evidence="2 3">DSM 23606</strain>
    </source>
</reference>
<protein>
    <submittedName>
        <fullName evidence="2">Uncharacterized protein</fullName>
    </submittedName>
</protein>
<evidence type="ECO:0000313" key="2">
    <source>
        <dbReference type="EMBL" id="PWV62257.1"/>
    </source>
</evidence>
<comment type="caution">
    <text evidence="2">The sequence shown here is derived from an EMBL/GenBank/DDBJ whole genome shotgun (WGS) entry which is preliminary data.</text>
</comment>
<keyword evidence="1" id="KW-0732">Signal</keyword>
<dbReference type="RefSeq" id="WP_110018095.1">
    <property type="nucleotide sequence ID" value="NZ_QGTJ01000004.1"/>
</dbReference>
<organism evidence="2 3">
    <name type="scientific">Plasticicumulans acidivorans</name>
    <dbReference type="NCBI Taxonomy" id="886464"/>
    <lineage>
        <taxon>Bacteria</taxon>
        <taxon>Pseudomonadati</taxon>
        <taxon>Pseudomonadota</taxon>
        <taxon>Gammaproteobacteria</taxon>
        <taxon>Candidatus Competibacteraceae</taxon>
        <taxon>Plasticicumulans</taxon>
    </lineage>
</organism>
<dbReference type="AlphaFoldDB" id="A0A317MVI1"/>
<name>A0A317MVI1_9GAMM</name>